<sequence>MSYVFLLILLFPVKLIRKLFRKDTGKNLVIQTAKIGDFVNATPLLAYLQKSDVLISRSVGALAKHDETIDEIFFIEQHKRNLWRKLCFACRIMNRYDNVYLLQPNSVNLFFASVCNAKNKQFLSTYTRRWYHGIFYATADGTVEHGKKTLSVTNYLKLADRTLTWKDSPKHATRPLFKPATYPAILDKPGVIRIGISIAAGNKAKTVPPGIWKRIADHLADLPCEFYVFGAPNEQSWMDDITRAYGELPNFINLIGKISLEELPWAISKMDCYIASDSGNVYVADAVDVPVILLFGPCCHYEQRPLGNVLLVGNDDNICSYVFETRYYFSQSREELFSVTDESLDNIRHFICALPTANAAAYTVDAQGN</sequence>
<evidence type="ECO:0000256" key="1">
    <source>
        <dbReference type="ARBA" id="ARBA00022676"/>
    </source>
</evidence>
<evidence type="ECO:0000313" key="6">
    <source>
        <dbReference type="Proteomes" id="UP000230495"/>
    </source>
</evidence>
<evidence type="ECO:0000256" key="2">
    <source>
        <dbReference type="ARBA" id="ARBA00022679"/>
    </source>
</evidence>
<accession>A0A154YNE1</accession>
<dbReference type="GO" id="GO:0009244">
    <property type="term" value="P:lipopolysaccharide core region biosynthetic process"/>
    <property type="evidence" value="ECO:0007669"/>
    <property type="project" value="TreeGrafter"/>
</dbReference>
<dbReference type="Gene3D" id="3.40.50.2000">
    <property type="entry name" value="Glycogen Phosphorylase B"/>
    <property type="match status" value="2"/>
</dbReference>
<dbReference type="Proteomes" id="UP000230495">
    <property type="component" value="Unassembled WGS sequence"/>
</dbReference>
<dbReference type="EMBL" id="JACSEP010000004">
    <property type="protein sequence ID" value="MBC6322193.1"/>
    <property type="molecule type" value="Genomic_DNA"/>
</dbReference>
<evidence type="ECO:0000313" key="7">
    <source>
        <dbReference type="Proteomes" id="UP000250603"/>
    </source>
</evidence>
<dbReference type="InterPro" id="IPR051199">
    <property type="entry name" value="LPS_LOS_Heptosyltrfase"/>
</dbReference>
<organism evidence="4">
    <name type="scientific">Enterobacter kobei</name>
    <dbReference type="NCBI Taxonomy" id="208224"/>
    <lineage>
        <taxon>Bacteria</taxon>
        <taxon>Pseudomonadati</taxon>
        <taxon>Pseudomonadota</taxon>
        <taxon>Gammaproteobacteria</taxon>
        <taxon>Enterobacterales</taxon>
        <taxon>Enterobacteriaceae</taxon>
        <taxon>Enterobacter</taxon>
        <taxon>Enterobacter cloacae complex</taxon>
    </lineage>
</organism>
<dbReference type="EMBL" id="NEEU01000027">
    <property type="protein sequence ID" value="PJD68285.1"/>
    <property type="molecule type" value="Genomic_DNA"/>
</dbReference>
<keyword evidence="7" id="KW-1185">Reference proteome</keyword>
<dbReference type="GO" id="GO:0005829">
    <property type="term" value="C:cytosol"/>
    <property type="evidence" value="ECO:0007669"/>
    <property type="project" value="TreeGrafter"/>
</dbReference>
<dbReference type="Pfam" id="PF01075">
    <property type="entry name" value="Glyco_transf_9"/>
    <property type="match status" value="1"/>
</dbReference>
<dbReference type="Proteomes" id="UP000250603">
    <property type="component" value="Unassembled WGS sequence"/>
</dbReference>
<dbReference type="InterPro" id="IPR002201">
    <property type="entry name" value="Glyco_trans_9"/>
</dbReference>
<protein>
    <submittedName>
        <fullName evidence="3 4">Glycosyltransferase</fullName>
    </submittedName>
    <submittedName>
        <fullName evidence="5">Lipopolysaccharide heptosyltransferase family protein</fullName>
    </submittedName>
</protein>
<keyword evidence="2 4" id="KW-0808">Transferase</keyword>
<dbReference type="Proteomes" id="UP000613022">
    <property type="component" value="Unassembled WGS sequence"/>
</dbReference>
<proteinExistence type="predicted"/>
<reference evidence="4 6" key="1">
    <citation type="journal article" date="2017" name="J. Antimicrob. Chemother.">
        <title>Characterization of the population structure, drug resistance mechanisms and plasmids of the community-associated Enterobacter cloacae complex in China.</title>
        <authorList>
            <person name="Zhou K."/>
            <person name="Yu W."/>
            <person name="Cao X."/>
            <person name="Shen P."/>
            <person name="Lu H."/>
            <person name="Luo Q."/>
            <person name="Rossen J.W.A."/>
            <person name="Xiao Y."/>
        </authorList>
    </citation>
    <scope>NUCLEOTIDE SEQUENCE [LARGE SCALE GENOMIC DNA]</scope>
    <source>
        <strain evidence="4">ECC1097</strain>
    </source>
</reference>
<reference evidence="5 7" key="2">
    <citation type="submission" date="2018-06" db="EMBL/GenBank/DDBJ databases">
        <title>ACT-28, a chromosomally-encoded AmpC with carbapenemase activity from Enterobacter kobei.</title>
        <authorList>
            <person name="Jousset A.B."/>
            <person name="Oueslati S."/>
            <person name="Bernabeu S."/>
            <person name="Takissian J."/>
            <person name="Creton E."/>
            <person name="Vogel A."/>
            <person name="Cotellon G."/>
            <person name="Bonnin R.A."/>
            <person name="Dortet L."/>
            <person name="Naas T."/>
        </authorList>
    </citation>
    <scope>NUCLEOTIDE SEQUENCE [LARGE SCALE GENOMIC DNA]</scope>
    <source>
        <strain evidence="5 7">149H6</strain>
    </source>
</reference>
<dbReference type="EMBL" id="QMCK01000017">
    <property type="protein sequence ID" value="RAY28584.1"/>
    <property type="molecule type" value="Genomic_DNA"/>
</dbReference>
<dbReference type="GO" id="GO:0008713">
    <property type="term" value="F:ADP-heptose-lipopolysaccharide heptosyltransferase activity"/>
    <property type="evidence" value="ECO:0007669"/>
    <property type="project" value="TreeGrafter"/>
</dbReference>
<dbReference type="AlphaFoldDB" id="A0A154YNE1"/>
<evidence type="ECO:0000313" key="5">
    <source>
        <dbReference type="EMBL" id="RAY28584.1"/>
    </source>
</evidence>
<dbReference type="OrthoDB" id="9811138at2"/>
<reference evidence="3" key="3">
    <citation type="submission" date="2020-08" db="EMBL/GenBank/DDBJ databases">
        <title>Distribution of Beta-Lactamase Producing Gram-Negative Bacterial Isolates in Isabela River of Santo Domingo, Dominican Republic.</title>
        <authorList>
            <person name="Calderon V."/>
            <person name="Del Rosario C."/>
            <person name="Duarte A."/>
            <person name="Bonnelly R."/>
            <person name="Barauna R."/>
            <person name="Ramos R.T."/>
            <person name="Perdomo O.P."/>
            <person name="Rodriguez De Francisco L.E."/>
            <person name="Franco De Los Santos E.F."/>
        </authorList>
    </citation>
    <scope>NUCLEOTIDE SEQUENCE</scope>
    <source>
        <strain evidence="3">INTEC_BI4_1.1</strain>
    </source>
</reference>
<dbReference type="SUPFAM" id="SSF53756">
    <property type="entry name" value="UDP-Glycosyltransferase/glycogen phosphorylase"/>
    <property type="match status" value="1"/>
</dbReference>
<dbReference type="PANTHER" id="PTHR30160:SF7">
    <property type="entry name" value="ADP-HEPTOSE--LPS HEPTOSYLTRANSFERASE 2"/>
    <property type="match status" value="1"/>
</dbReference>
<evidence type="ECO:0000313" key="4">
    <source>
        <dbReference type="EMBL" id="PJD68285.1"/>
    </source>
</evidence>
<dbReference type="CDD" id="cd03789">
    <property type="entry name" value="GT9_LPS_heptosyltransferase"/>
    <property type="match status" value="1"/>
</dbReference>
<dbReference type="RefSeq" id="WP_023331727.1">
    <property type="nucleotide sequence ID" value="NZ_AP022431.1"/>
</dbReference>
<gene>
    <name evidence="4" type="ORF">B9Q37_23605</name>
    <name evidence="5" type="ORF">DP181_05805</name>
    <name evidence="3" type="ORF">H9R40_02895</name>
</gene>
<comment type="caution">
    <text evidence="4">The sequence shown here is derived from an EMBL/GenBank/DDBJ whole genome shotgun (WGS) entry which is preliminary data.</text>
</comment>
<evidence type="ECO:0000313" key="3">
    <source>
        <dbReference type="EMBL" id="MBC6322193.1"/>
    </source>
</evidence>
<dbReference type="PANTHER" id="PTHR30160">
    <property type="entry name" value="TETRAACYLDISACCHARIDE 4'-KINASE-RELATED"/>
    <property type="match status" value="1"/>
</dbReference>
<name>A0A154YNE1_9ENTR</name>
<keyword evidence="1" id="KW-0328">Glycosyltransferase</keyword>